<dbReference type="InterPro" id="IPR052231">
    <property type="entry name" value="Rho_GEF_signaling-related"/>
</dbReference>
<sequence>MWENPESLDSSIQSALSALFPPFEVTAPTVLSQLFRTIEERFHGDALHCLLDFLIPSKHLLESVQQAACAAYSDVLFRCEGWPLCLRDRTVIQLAPLNPLLLRPGDFYLQVEPFGEQAARIVLKSLLEEGCHEVEETPIPDTTYPYIFTLDWLREVNDGRHGTPLSHCLLSTDQGVMKVPWAQVAIPEFLVKHKTMTTSSGIRDGPFESRQLQIPSSSDSTASALSLETMILPARDGISVSLRLMDGTSKLIKGDHEKSVTKPHAKPLVKPVGWVSPNTWDTSWKYCEIEGDYVDLVEFSKEKESPAGCSRTPKPSNPPPLFKPVRPPPPIPLGSSTPCGCTIRFSEEPCTPCSQRRLGQEPSGHELKCRYRDSYLAALRNPVPFERGSVGLLAALEESGPCGGEESGFKGHARGLGQDHWECCNHYKEPIVSHEPHQHGHFAKESPNLNHIPHKSIKPAITHKPGKHTKEHQVIHKLCQVEPHNQELQTNHKAHQTGPDSLLMLPPVGHHQGVVDAFDCDFNSKPVWNPEAVKTIGKHKAKPRALSTVSETARGSPLVHKPNNRSHSDICPEMTPVCVQEVQCKKINAFGLVSPKLERRQSAKSDPSPGKVETQATAPSIGHDTKLQSPETKPSAPPILPPSPIHRAPPYPPSQDSIFRSISGLLHLGFVSLPGSRDRVGRAVLEVHGNRQAWMSPLLSVQEVCKVLLYLHSIPRKEVRDLGMTVVINARKMHPPSLFYKALMMVQEQALNAVHSVLILVDKDTSPRPERHPGLQMEVVTSLKALHKMVEGQQLTSDLGGNFPYSHTDWLQFHQKLVSFVSDLQGAAHLLHRAIKKIDGNPKTDTAQDVQRSIQDQKTSMKEVLQDARLVPLQREGGAILTRMRREEFRFTKSDDYRDALDSVTVLYNQVEENVHTLVMKSNESLQYLDFLLKLREAESNLNTAKAWFDTEGEQWLKFSNSTEDTLESVNQALQRFDTVLTQAKEKKQKTLTLVMEVEKILGSTNSNPETEVFRTVMNTFKSNMADFMLRAEQRRTELDNMVHVYRFCEEAAVLAKECRQYLEQLETGCYPAKACLSMLKTYEERLGNCFSSRHFQKIKACSMKSSRGMNLWNATWVQCQEVSQRLGERLQQGNEASQLAKSPGIEGKLTPAVPQDGDGGPGRHHSETDLKMGDLVAGCEAFPWKHGTLGGSLSEGSCISSPLSSKYGSSPLSARLSHSQPSVVALQSPQNPYDISHNGSFCSCNSCCRTNGERDDDREDGDPIEVSSVSFLDPCDPTGDRTQNVSSLADTQAEENGNNVLKLQRIMEELLLTEREYVRSLGYVRDHYFPELERPDVPQDLRGQRGSIFGNLEKLHDFHRHHFLKELEGCLQEPFRVGRSFLRHRECFGLYALYSKNKPKSDSLLLNHGHDFFKQKQIELGDKMDLSSYLLKPVQRISKYSLLLQDMVRDCGPHRGREEAEVRRALEVIQFQLRHGNNLLAMDDIQDCDVNLKEQGQLIRQDEFLVSFRKKKCFRHIFLFQDLVLFSKTKWTDVGNDTYVYKQSFKTSDIGMTHNSGDSGLCFEIWFRRRKSQDTYTLQAGNSEVKDAWTKDLERILWEQAVHNREIRMQERVFMGIGNKPFMDIQPSDAAINDRAVNCGGCPVLRPNSIGSGSCSSSSGSHSSSSSGRGSLSSAVEGYLCSPKRRGAGGHGGYSPPPGVQEEADMDQESEKG</sequence>
<protein>
    <recommendedName>
        <fullName evidence="6">DH domain-containing protein</fullName>
    </recommendedName>
</protein>
<feature type="compositionally biased region" description="Pro residues" evidence="1">
    <location>
        <begin position="635"/>
        <end position="652"/>
    </location>
</feature>
<reference evidence="4" key="1">
    <citation type="submission" date="2020-07" db="EMBL/GenBank/DDBJ databases">
        <title>A long reads based de novo assembly of the rainbow trout Arlee double haploid line genome.</title>
        <authorList>
            <person name="Gao G."/>
            <person name="Palti Y."/>
        </authorList>
    </citation>
    <scope>NUCLEOTIDE SEQUENCE [LARGE SCALE GENOMIC DNA]</scope>
</reference>
<evidence type="ECO:0008006" key="6">
    <source>
        <dbReference type="Google" id="ProtNLM"/>
    </source>
</evidence>
<dbReference type="GO" id="GO:0005085">
    <property type="term" value="F:guanyl-nucleotide exchange factor activity"/>
    <property type="evidence" value="ECO:0007669"/>
    <property type="project" value="InterPro"/>
</dbReference>
<dbReference type="SMART" id="SM00325">
    <property type="entry name" value="RhoGEF"/>
    <property type="match status" value="1"/>
</dbReference>
<feature type="region of interest" description="Disordered" evidence="1">
    <location>
        <begin position="1652"/>
        <end position="1714"/>
    </location>
</feature>
<feature type="compositionally biased region" description="Acidic residues" evidence="1">
    <location>
        <begin position="1255"/>
        <end position="1264"/>
    </location>
</feature>
<name>A0A8C7UZS3_ONCMY</name>
<dbReference type="Proteomes" id="UP000694395">
    <property type="component" value="Chromosome 17"/>
</dbReference>
<dbReference type="CDD" id="cd00160">
    <property type="entry name" value="RhoGEF"/>
    <property type="match status" value="1"/>
</dbReference>
<dbReference type="InterPro" id="IPR011993">
    <property type="entry name" value="PH-like_dom_sf"/>
</dbReference>
<feature type="compositionally biased region" description="Low complexity" evidence="1">
    <location>
        <begin position="1652"/>
        <end position="1675"/>
    </location>
</feature>
<feature type="compositionally biased region" description="Acidic residues" evidence="1">
    <location>
        <begin position="1703"/>
        <end position="1714"/>
    </location>
</feature>
<dbReference type="PANTHER" id="PTHR45845:SF2">
    <property type="entry name" value="RIKEN CDNA D630003M21 GENE"/>
    <property type="match status" value="1"/>
</dbReference>
<dbReference type="Gene3D" id="1.20.58.60">
    <property type="match status" value="1"/>
</dbReference>
<dbReference type="InterPro" id="IPR035899">
    <property type="entry name" value="DBL_dom_sf"/>
</dbReference>
<dbReference type="InterPro" id="IPR001849">
    <property type="entry name" value="PH_domain"/>
</dbReference>
<reference evidence="4" key="2">
    <citation type="submission" date="2025-08" db="UniProtKB">
        <authorList>
            <consortium name="Ensembl"/>
        </authorList>
    </citation>
    <scope>IDENTIFICATION</scope>
</reference>
<dbReference type="InterPro" id="IPR000219">
    <property type="entry name" value="DH_dom"/>
</dbReference>
<dbReference type="Ensembl" id="ENSOMYT00000109877.2">
    <property type="protein sequence ID" value="ENSOMYP00000101302.2"/>
    <property type="gene ID" value="ENSOMYG00000045294.2"/>
</dbReference>
<dbReference type="PANTHER" id="PTHR45845">
    <property type="entry name" value="RHO GUANINE NUCLEOTIDE EXCHANGE FACTOR-RELATED"/>
    <property type="match status" value="1"/>
</dbReference>
<dbReference type="SUPFAM" id="SSF50729">
    <property type="entry name" value="PH domain-like"/>
    <property type="match status" value="1"/>
</dbReference>
<reference evidence="4" key="3">
    <citation type="submission" date="2025-09" db="UniProtKB">
        <authorList>
            <consortium name="Ensembl"/>
        </authorList>
    </citation>
    <scope>IDENTIFICATION</scope>
</reference>
<dbReference type="Gene3D" id="2.30.29.30">
    <property type="entry name" value="Pleckstrin-homology domain (PH domain)/Phosphotyrosine-binding domain (PTB)"/>
    <property type="match status" value="1"/>
</dbReference>
<feature type="domain" description="DH" evidence="3">
    <location>
        <begin position="1303"/>
        <end position="1480"/>
    </location>
</feature>
<keyword evidence="5" id="KW-1185">Reference proteome</keyword>
<feature type="region of interest" description="Disordered" evidence="1">
    <location>
        <begin position="1131"/>
        <end position="1169"/>
    </location>
</feature>
<dbReference type="InterPro" id="IPR055251">
    <property type="entry name" value="SOS1_NGEF_PH"/>
</dbReference>
<dbReference type="Pfam" id="PF22697">
    <property type="entry name" value="SOS1_NGEF_PH"/>
    <property type="match status" value="1"/>
</dbReference>
<feature type="region of interest" description="Disordered" evidence="1">
    <location>
        <begin position="1253"/>
        <end position="1293"/>
    </location>
</feature>
<evidence type="ECO:0000259" key="2">
    <source>
        <dbReference type="PROSITE" id="PS50003"/>
    </source>
</evidence>
<proteinExistence type="predicted"/>
<evidence type="ECO:0000313" key="4">
    <source>
        <dbReference type="Ensembl" id="ENSOMYP00000101302.2"/>
    </source>
</evidence>
<dbReference type="SUPFAM" id="SSF48065">
    <property type="entry name" value="DBL homology domain (DH-domain)"/>
    <property type="match status" value="1"/>
</dbReference>
<evidence type="ECO:0000259" key="3">
    <source>
        <dbReference type="PROSITE" id="PS50010"/>
    </source>
</evidence>
<feature type="region of interest" description="Disordered" evidence="1">
    <location>
        <begin position="598"/>
        <end position="652"/>
    </location>
</feature>
<accession>A0A8C7UZS3</accession>
<dbReference type="Pfam" id="PF00621">
    <property type="entry name" value="RhoGEF"/>
    <property type="match status" value="1"/>
</dbReference>
<organism evidence="4 5">
    <name type="scientific">Oncorhynchus mykiss</name>
    <name type="common">Rainbow trout</name>
    <name type="synonym">Salmo gairdneri</name>
    <dbReference type="NCBI Taxonomy" id="8022"/>
    <lineage>
        <taxon>Eukaryota</taxon>
        <taxon>Metazoa</taxon>
        <taxon>Chordata</taxon>
        <taxon>Craniata</taxon>
        <taxon>Vertebrata</taxon>
        <taxon>Euteleostomi</taxon>
        <taxon>Actinopterygii</taxon>
        <taxon>Neopterygii</taxon>
        <taxon>Teleostei</taxon>
        <taxon>Protacanthopterygii</taxon>
        <taxon>Salmoniformes</taxon>
        <taxon>Salmonidae</taxon>
        <taxon>Salmoninae</taxon>
        <taxon>Oncorhynchus</taxon>
    </lineage>
</organism>
<gene>
    <name evidence="4" type="primary">LOC110493959</name>
</gene>
<feature type="compositionally biased region" description="Polar residues" evidence="1">
    <location>
        <begin position="1132"/>
        <end position="1141"/>
    </location>
</feature>
<evidence type="ECO:0000313" key="5">
    <source>
        <dbReference type="Proteomes" id="UP000694395"/>
    </source>
</evidence>
<feature type="compositionally biased region" description="Polar residues" evidence="1">
    <location>
        <begin position="1281"/>
        <end position="1293"/>
    </location>
</feature>
<dbReference type="CDD" id="cd13242">
    <property type="entry name" value="PH_puratrophin-1"/>
    <property type="match status" value="1"/>
</dbReference>
<feature type="domain" description="PH" evidence="2">
    <location>
        <begin position="1492"/>
        <end position="1599"/>
    </location>
</feature>
<dbReference type="Gene3D" id="1.20.900.10">
    <property type="entry name" value="Dbl homology (DH) domain"/>
    <property type="match status" value="1"/>
</dbReference>
<dbReference type="GeneTree" id="ENSGT00940000165533"/>
<feature type="region of interest" description="Disordered" evidence="1">
    <location>
        <begin position="539"/>
        <end position="567"/>
    </location>
</feature>
<dbReference type="PROSITE" id="PS50003">
    <property type="entry name" value="PH_DOMAIN"/>
    <property type="match status" value="1"/>
</dbReference>
<dbReference type="SMART" id="SM00233">
    <property type="entry name" value="PH"/>
    <property type="match status" value="1"/>
</dbReference>
<evidence type="ECO:0000256" key="1">
    <source>
        <dbReference type="SAM" id="MobiDB-lite"/>
    </source>
</evidence>
<dbReference type="PROSITE" id="PS50010">
    <property type="entry name" value="DH_2"/>
    <property type="match status" value="1"/>
</dbReference>